<organism evidence="1 2">
    <name type="scientific">Coemansia guatemalensis</name>
    <dbReference type="NCBI Taxonomy" id="2761395"/>
    <lineage>
        <taxon>Eukaryota</taxon>
        <taxon>Fungi</taxon>
        <taxon>Fungi incertae sedis</taxon>
        <taxon>Zoopagomycota</taxon>
        <taxon>Kickxellomycotina</taxon>
        <taxon>Kickxellomycetes</taxon>
        <taxon>Kickxellales</taxon>
        <taxon>Kickxellaceae</taxon>
        <taxon>Coemansia</taxon>
    </lineage>
</organism>
<sequence length="258" mass="27538">MADAKQPQKQPVVLIIRVGSWIGAEATVHLLKRGVTVIGVGVNPTRLDSLRAALARLTPAGDTPIGKFIPCVGLLTDVALQDKVMEHIAREGQLTAMINNAGAYECPNEGATPIEMWESLQRSLFESLPLLHRVRRDLRKWRCRVLNVAADDAQTGLPHHVALVAIKTAVNMLTAELAMLEPRVTTLAIHPGLSLPFALSTSSAGGAATSSTGTGTAGRLDNLLPAGELIADLALNADHSMSGQFYMYSEPDFLKAAH</sequence>
<dbReference type="Gene3D" id="3.40.50.720">
    <property type="entry name" value="NAD(P)-binding Rossmann-like Domain"/>
    <property type="match status" value="1"/>
</dbReference>
<keyword evidence="2" id="KW-1185">Reference proteome</keyword>
<accession>A0A9W8I432</accession>
<dbReference type="Pfam" id="PF00106">
    <property type="entry name" value="adh_short"/>
    <property type="match status" value="1"/>
</dbReference>
<dbReference type="Proteomes" id="UP001140094">
    <property type="component" value="Unassembled WGS sequence"/>
</dbReference>
<name>A0A9W8I432_9FUNG</name>
<dbReference type="SUPFAM" id="SSF51735">
    <property type="entry name" value="NAD(P)-binding Rossmann-fold domains"/>
    <property type="match status" value="1"/>
</dbReference>
<dbReference type="PANTHER" id="PTHR43975:SF2">
    <property type="entry name" value="EG:BACR7A4.14 PROTEIN-RELATED"/>
    <property type="match status" value="1"/>
</dbReference>
<dbReference type="InterPro" id="IPR002347">
    <property type="entry name" value="SDR_fam"/>
</dbReference>
<proteinExistence type="predicted"/>
<reference evidence="1" key="1">
    <citation type="submission" date="2022-07" db="EMBL/GenBank/DDBJ databases">
        <title>Phylogenomic reconstructions and comparative analyses of Kickxellomycotina fungi.</title>
        <authorList>
            <person name="Reynolds N.K."/>
            <person name="Stajich J.E."/>
            <person name="Barry K."/>
            <person name="Grigoriev I.V."/>
            <person name="Crous P."/>
            <person name="Smith M.E."/>
        </authorList>
    </citation>
    <scope>NUCLEOTIDE SEQUENCE</scope>
    <source>
        <strain evidence="1">NRRL 1565</strain>
    </source>
</reference>
<dbReference type="PANTHER" id="PTHR43975">
    <property type="entry name" value="ZGC:101858"/>
    <property type="match status" value="1"/>
</dbReference>
<evidence type="ECO:0000313" key="2">
    <source>
        <dbReference type="Proteomes" id="UP001140094"/>
    </source>
</evidence>
<evidence type="ECO:0000313" key="1">
    <source>
        <dbReference type="EMBL" id="KAJ2804931.1"/>
    </source>
</evidence>
<dbReference type="EMBL" id="JANBUO010000345">
    <property type="protein sequence ID" value="KAJ2804931.1"/>
    <property type="molecule type" value="Genomic_DNA"/>
</dbReference>
<protein>
    <recommendedName>
        <fullName evidence="3">NAD(P)-binding protein</fullName>
    </recommendedName>
</protein>
<dbReference type="InterPro" id="IPR036291">
    <property type="entry name" value="NAD(P)-bd_dom_sf"/>
</dbReference>
<dbReference type="OrthoDB" id="5545019at2759"/>
<gene>
    <name evidence="1" type="ORF">H4R20_002306</name>
</gene>
<comment type="caution">
    <text evidence="1">The sequence shown here is derived from an EMBL/GenBank/DDBJ whole genome shotgun (WGS) entry which is preliminary data.</text>
</comment>
<evidence type="ECO:0008006" key="3">
    <source>
        <dbReference type="Google" id="ProtNLM"/>
    </source>
</evidence>
<dbReference type="AlphaFoldDB" id="A0A9W8I432"/>